<sequence>MIEINMKGLSLTKNVSGLKKLEESSMDHRFLEKSCRYSIRKLTVGTASVLLGAFFLSSHQVLADSITGSQNESNLTESAPTIGSPTDGTGGSKPENPPIAPISEERDSTPDRTVESNHTDGSTSSIEPNKDKETRKVETPVAKQTDYQLTYNQPATPSYDGWEKQALPVGNGEMGAKVFGLIGEERIQYNEKTLWSGGPQPDSTDYNGGNYEDRHKVLAEIRKALEAGDRQKAKQLAEENLVGPNNAQYGRYLSFGDIFMVFNNQKKGLENVTDYHRALDITQAITTTAYSQDGTTFKRETFSSYPDDVTVTHLSKKGDKTLDFTLWNSLTEDLLANGDYSWEYSNYKQGAVTTDSNGILLKGTVKDNGLQFASYLGIKTDGQVTAQDGYLTVTGASYATLLLSAKTNFAQNPKTNYRKDIDVENTVKSIVEAAKAKDYETLKHDHIEDYQSLFNRVQLNLGGSKSTQTTKEALQTYNPEKGQQLEELFFQYGRYLIISSSRDRTDALPANLQGVWNAVDNPPWNSDYHLNVNLQMNYWPAYMSNLAETARPMVNYIDDLRYYGRIAAKEYAGIESKEGQENGWLVHTQATPFGWTTPGWDYYWGWSPAANAWMMQNVYDYYKFTKDETYLKEKIYPMLKETAKFWNSFLHYDQTSDRWVSSPSYSPEHGTITIGNTFDQSLVWQLFHDYMEAANHLNVDQDLVTEVKTKFDKLKPLHINQEGRIKEWYEEDSPQFTNEGIENHHRHVSHLVGLFPGTLFSKDQPEYLEAARATLNHRGDGGTGWSKANKINLWARLLDGNRAHRLLAEQLKSSTLENLWDTHAPFQIDGNFGATSGMAEMLLQSHTGYIAPLPALPDAWKDGQISGLVARGNFEVSMKWKEKNLESLAFLSHAGGDLVVDYPDIESSIVKINGKEIKPTLLKGNRIQIATQKGDQITFEKLPEQVTRLSAVRKDAVTAELDFNPVTDATHYVIRRESKDESNDASSVKEFLTNVTHFIDRSIDSLHSYSYTVRAMIGERSRQSSEAASIQPVVELMDDRDPRVQYGPAFHNWEDADLFAGTEKYADLTVDSYSDKDATARISFKGRGIEIYGLKSSKLGLAEVQIDGKKIGDLDFHTSGETEKSALIGRFTGLPDGDHLLTLTVKKEHLNRGDERSKISIDYFKIYPGQGATVEKMDDRDSRIHYGSLFKDWSESGLYQTTEKYATLQDVDPSQYSEAKATIPFTGTGIRIYGLKSSDYGKALVTIDGKEMPSLDFYSSADYEKNVLIGEYTNLSNGDHILTLTVDPNSPDDRKMISLDSFDILKPPTVSLDTPSLAPIKAGDQTITLTLPSGEWDAIALHFPGEKDPIFLKKRDEQHVTLSDGNRVLAIKDQQIELPIPETSHQKQNQIISAYAIRGKTITSPVVSLLPAIVTSLGNQKPPVVTLPEYTEPIGTAGQEAAIHSLPEYVLRVLKDQASKVEVISGENEIGSDSHLEIQKVLDQGLFGKTYDAFNLQLKDKEGNPVPVKGSVLVRLPLSKEVKQLYVLTPNQGLQSLEFTLREGMIEFMAQELGTYAIVYQSDSSEKVEPTASERREPYKPISESTSPRKAGDALMSVPNSKQDQASQRQLPKTNTGHSSYLLFLAGLSLVLAASFLEKKEQD</sequence>
<evidence type="ECO:0000256" key="2">
    <source>
        <dbReference type="SAM" id="MobiDB-lite"/>
    </source>
</evidence>
<feature type="domain" description="Glycosyl hydrolase family 95 catalytic" evidence="6">
    <location>
        <begin position="439"/>
        <end position="842"/>
    </location>
</feature>
<dbReference type="InterPro" id="IPR049053">
    <property type="entry name" value="AFCA-like_C"/>
</dbReference>
<dbReference type="Pfam" id="PF22124">
    <property type="entry name" value="Glyco_hydro_95_cat"/>
    <property type="match status" value="1"/>
</dbReference>
<dbReference type="Proteomes" id="UP000002814">
    <property type="component" value="Unassembled WGS sequence"/>
</dbReference>
<dbReference type="Pfam" id="PF14498">
    <property type="entry name" value="Glyco_hyd_65N_2"/>
    <property type="match status" value="1"/>
</dbReference>
<dbReference type="GO" id="GO:0005975">
    <property type="term" value="P:carbohydrate metabolic process"/>
    <property type="evidence" value="ECO:0007669"/>
    <property type="project" value="InterPro"/>
</dbReference>
<dbReference type="InterPro" id="IPR054363">
    <property type="entry name" value="GH95_cat"/>
</dbReference>
<evidence type="ECO:0000313" key="7">
    <source>
        <dbReference type="EMBL" id="EFV99575.1"/>
    </source>
</evidence>
<evidence type="ECO:0000256" key="1">
    <source>
        <dbReference type="ARBA" id="ARBA00022729"/>
    </source>
</evidence>
<feature type="domain" description="YSIRK Gram-positive signal peptide" evidence="3">
    <location>
        <begin position="32"/>
        <end position="56"/>
    </location>
</feature>
<feature type="region of interest" description="Disordered" evidence="2">
    <location>
        <begin position="70"/>
        <end position="143"/>
    </location>
</feature>
<name>E7SA18_9STRE</name>
<dbReference type="Pfam" id="PF21307">
    <property type="entry name" value="Glyco_hydro_95_C"/>
    <property type="match status" value="1"/>
</dbReference>
<protein>
    <submittedName>
        <fullName evidence="7">Gram-positive signal peptide protein, YSIRK family</fullName>
        <ecNumber evidence="7">3.2.1.51</ecNumber>
    </submittedName>
</protein>
<feature type="domain" description="Glycosyl hydrolase family 95 N-terminal" evidence="4">
    <location>
        <begin position="149"/>
        <end position="411"/>
    </location>
</feature>
<keyword evidence="8" id="KW-1185">Reference proteome</keyword>
<feature type="region of interest" description="Disordered" evidence="2">
    <location>
        <begin position="1566"/>
        <end position="1614"/>
    </location>
</feature>
<dbReference type="eggNOG" id="COG1554">
    <property type="taxonomic scope" value="Bacteria"/>
</dbReference>
<gene>
    <name evidence="7" type="primary">fucA2</name>
    <name evidence="7" type="ORF">HMPREF9421_0904</name>
</gene>
<feature type="compositionally biased region" description="Polar residues" evidence="2">
    <location>
        <begin position="70"/>
        <end position="87"/>
    </location>
</feature>
<reference evidence="7 8" key="1">
    <citation type="submission" date="2010-12" db="EMBL/GenBank/DDBJ databases">
        <authorList>
            <person name="Muzny D."/>
            <person name="Qin X."/>
            <person name="Deng J."/>
            <person name="Jiang H."/>
            <person name="Liu Y."/>
            <person name="Qu J."/>
            <person name="Song X.-Z."/>
            <person name="Zhang L."/>
            <person name="Thornton R."/>
            <person name="Coyle M."/>
            <person name="Francisco L."/>
            <person name="Jackson L."/>
            <person name="Javaid M."/>
            <person name="Korchina V."/>
            <person name="Kovar C."/>
            <person name="Mata R."/>
            <person name="Mathew T."/>
            <person name="Ngo R."/>
            <person name="Nguyen L."/>
            <person name="Nguyen N."/>
            <person name="Okwuonu G."/>
            <person name="Ongeri F."/>
            <person name="Pham C."/>
            <person name="Simmons D."/>
            <person name="Wilczek-Boney K."/>
            <person name="Hale W."/>
            <person name="Jakkamsetti A."/>
            <person name="Pham P."/>
            <person name="Ruth R."/>
            <person name="San Lucas F."/>
            <person name="Warren J."/>
            <person name="Zhang J."/>
            <person name="Zhao Z."/>
            <person name="Zhou C."/>
            <person name="Zhu D."/>
            <person name="Lee S."/>
            <person name="Bess C."/>
            <person name="Blankenburg K."/>
            <person name="Forbes L."/>
            <person name="Fu Q."/>
            <person name="Gubbala S."/>
            <person name="Hirani K."/>
            <person name="Jayaseelan J.C."/>
            <person name="Lara F."/>
            <person name="Munidasa M."/>
            <person name="Palculict T."/>
            <person name="Patil S."/>
            <person name="Pu L.-L."/>
            <person name="Saada N."/>
            <person name="Tang L."/>
            <person name="Weissenberger G."/>
            <person name="Zhu Y."/>
            <person name="Hemphill L."/>
            <person name="Shang Y."/>
            <person name="Youmans B."/>
            <person name="Ayvaz T."/>
            <person name="Ross M."/>
            <person name="Santibanez J."/>
            <person name="Aqrawi P."/>
            <person name="Gross S."/>
            <person name="Joshi V."/>
            <person name="Fowler G."/>
            <person name="Nazareth L."/>
            <person name="Reid J."/>
            <person name="Worley K."/>
            <person name="Petrosino J."/>
            <person name="Highlander S."/>
            <person name="Gibbs R."/>
        </authorList>
    </citation>
    <scope>NUCLEOTIDE SEQUENCE [LARGE SCALE GENOMIC DNA]</scope>
    <source>
        <strain evidence="7 8">ATCC 700641</strain>
    </source>
</reference>
<dbReference type="PANTHER" id="PTHR31084:SF19">
    <property type="entry name" value="GLYCOSYL HYDROLASE FAMILY 95 N-TERMINAL DOMAIN-CONTAINING PROTEIN"/>
    <property type="match status" value="1"/>
</dbReference>
<dbReference type="eggNOG" id="COG3934">
    <property type="taxonomic scope" value="Bacteria"/>
</dbReference>
<dbReference type="Gene3D" id="1.50.10.10">
    <property type="match status" value="1"/>
</dbReference>
<dbReference type="GO" id="GO:0004560">
    <property type="term" value="F:alpha-L-fucosidase activity"/>
    <property type="evidence" value="ECO:0007669"/>
    <property type="project" value="UniProtKB-EC"/>
</dbReference>
<feature type="compositionally biased region" description="Basic and acidic residues" evidence="2">
    <location>
        <begin position="128"/>
        <end position="138"/>
    </location>
</feature>
<keyword evidence="7" id="KW-0378">Hydrolase</keyword>
<dbReference type="PANTHER" id="PTHR31084">
    <property type="entry name" value="ALPHA-L-FUCOSIDASE 2"/>
    <property type="match status" value="1"/>
</dbReference>
<dbReference type="InterPro" id="IPR012341">
    <property type="entry name" value="6hp_glycosidase-like_sf"/>
</dbReference>
<dbReference type="Gene3D" id="2.60.120.260">
    <property type="entry name" value="Galactose-binding domain-like"/>
    <property type="match status" value="2"/>
</dbReference>
<evidence type="ECO:0000259" key="6">
    <source>
        <dbReference type="Pfam" id="PF22124"/>
    </source>
</evidence>
<dbReference type="NCBIfam" id="TIGR01168">
    <property type="entry name" value="YSIRK_signal"/>
    <property type="match status" value="1"/>
</dbReference>
<evidence type="ECO:0000259" key="3">
    <source>
        <dbReference type="Pfam" id="PF04650"/>
    </source>
</evidence>
<dbReference type="InterPro" id="IPR005877">
    <property type="entry name" value="YSIRK_signal_dom"/>
</dbReference>
<evidence type="ECO:0000259" key="5">
    <source>
        <dbReference type="Pfam" id="PF21307"/>
    </source>
</evidence>
<dbReference type="EC" id="3.2.1.51" evidence="7"/>
<dbReference type="Pfam" id="PF04650">
    <property type="entry name" value="YSIRK_signal"/>
    <property type="match status" value="1"/>
</dbReference>
<feature type="compositionally biased region" description="Polar residues" evidence="2">
    <location>
        <begin position="1598"/>
        <end position="1614"/>
    </location>
</feature>
<dbReference type="EMBL" id="AEQR01000017">
    <property type="protein sequence ID" value="EFV99575.1"/>
    <property type="molecule type" value="Genomic_DNA"/>
</dbReference>
<dbReference type="InterPro" id="IPR027414">
    <property type="entry name" value="GH95_N_dom"/>
</dbReference>
<keyword evidence="7" id="KW-0326">Glycosidase</keyword>
<dbReference type="HOGENOM" id="CLU_237151_0_0_9"/>
<proteinExistence type="predicted"/>
<dbReference type="SUPFAM" id="SSF48208">
    <property type="entry name" value="Six-hairpin glycosidases"/>
    <property type="match status" value="1"/>
</dbReference>
<dbReference type="Gene3D" id="2.60.40.10">
    <property type="entry name" value="Immunoglobulins"/>
    <property type="match status" value="1"/>
</dbReference>
<feature type="compositionally biased region" description="Basic and acidic residues" evidence="2">
    <location>
        <begin position="103"/>
        <end position="118"/>
    </location>
</feature>
<organism evidence="7 8">
    <name type="scientific">Streptococcus australis ATCC 700641</name>
    <dbReference type="NCBI Taxonomy" id="888833"/>
    <lineage>
        <taxon>Bacteria</taxon>
        <taxon>Bacillati</taxon>
        <taxon>Bacillota</taxon>
        <taxon>Bacilli</taxon>
        <taxon>Lactobacillales</taxon>
        <taxon>Streptococcaceae</taxon>
        <taxon>Streptococcus</taxon>
    </lineage>
</organism>
<dbReference type="InterPro" id="IPR008928">
    <property type="entry name" value="6-hairpin_glycosidase_sf"/>
</dbReference>
<evidence type="ECO:0000259" key="4">
    <source>
        <dbReference type="Pfam" id="PF14498"/>
    </source>
</evidence>
<dbReference type="InterPro" id="IPR013783">
    <property type="entry name" value="Ig-like_fold"/>
</dbReference>
<feature type="domain" description="Alpha fucosidase A-like C-terminal" evidence="5">
    <location>
        <begin position="844"/>
        <end position="937"/>
    </location>
</feature>
<accession>E7SA18</accession>
<comment type="caution">
    <text evidence="7">The sequence shown here is derived from an EMBL/GenBank/DDBJ whole genome shotgun (WGS) entry which is preliminary data.</text>
</comment>
<feature type="compositionally biased region" description="Basic and acidic residues" evidence="2">
    <location>
        <begin position="1566"/>
        <end position="1579"/>
    </location>
</feature>
<evidence type="ECO:0000313" key="8">
    <source>
        <dbReference type="Proteomes" id="UP000002814"/>
    </source>
</evidence>
<keyword evidence="1" id="KW-0732">Signal</keyword>